<evidence type="ECO:0000313" key="2">
    <source>
        <dbReference type="Proteomes" id="UP000676428"/>
    </source>
</evidence>
<accession>A0ABX8DEZ7</accession>
<reference evidence="1 2" key="1">
    <citation type="journal article" date="2012" name="Int. J. Syst. Evol. Microbiol.">
        <title>Shewanella dokdonensis sp. nov., isolated from seawater.</title>
        <authorList>
            <person name="Sung H.R."/>
            <person name="Yoon J.H."/>
            <person name="Ghim S.Y."/>
        </authorList>
    </citation>
    <scope>NUCLEOTIDE SEQUENCE [LARGE SCALE GENOMIC DNA]</scope>
    <source>
        <strain evidence="1 2">DSM 23626</strain>
    </source>
</reference>
<evidence type="ECO:0000313" key="1">
    <source>
        <dbReference type="EMBL" id="QVK23309.1"/>
    </source>
</evidence>
<dbReference type="Proteomes" id="UP000676428">
    <property type="component" value="Chromosome"/>
</dbReference>
<name>A0ABX8DEZ7_9GAMM</name>
<keyword evidence="2" id="KW-1185">Reference proteome</keyword>
<dbReference type="RefSeq" id="WP_213681941.1">
    <property type="nucleotide sequence ID" value="NZ_CP074572.1"/>
</dbReference>
<organism evidence="1 2">
    <name type="scientific">Shewanella dokdonensis</name>
    <dbReference type="NCBI Taxonomy" id="712036"/>
    <lineage>
        <taxon>Bacteria</taxon>
        <taxon>Pseudomonadati</taxon>
        <taxon>Pseudomonadota</taxon>
        <taxon>Gammaproteobacteria</taxon>
        <taxon>Alteromonadales</taxon>
        <taxon>Shewanellaceae</taxon>
        <taxon>Shewanella</taxon>
    </lineage>
</organism>
<dbReference type="Pfam" id="PF22098">
    <property type="entry name" value="DUF6942"/>
    <property type="match status" value="1"/>
</dbReference>
<gene>
    <name evidence="1" type="ORF">KHX94_00230</name>
</gene>
<sequence length="151" mass="17102">MHIGNPAAQNLIYLPHSPIIPDHWSWQQSDAVETLISANSNHWRKIMVIAAKIFSPDEDWRHFLYSDLLWKLCLCTEPSAQQPVDGIQLISGKAASDMLNVSTLKATPLLLEPKLQQLNAKTWLVPYLDYRQFPDRMIALLRQAISGVSNA</sequence>
<dbReference type="EMBL" id="CP074572">
    <property type="protein sequence ID" value="QVK23309.1"/>
    <property type="molecule type" value="Genomic_DNA"/>
</dbReference>
<dbReference type="InterPro" id="IPR054222">
    <property type="entry name" value="DUF6942"/>
</dbReference>
<proteinExistence type="predicted"/>
<protein>
    <submittedName>
        <fullName evidence="1">Uncharacterized protein</fullName>
    </submittedName>
</protein>